<evidence type="ECO:0000256" key="6">
    <source>
        <dbReference type="ARBA" id="ARBA00022781"/>
    </source>
</evidence>
<dbReference type="PANTHER" id="PTHR11410">
    <property type="entry name" value="ATP SYNTHASE SUBUNIT A"/>
    <property type="match status" value="1"/>
</dbReference>
<proteinExistence type="inferred from homology"/>
<evidence type="ECO:0000256" key="10">
    <source>
        <dbReference type="ARBA" id="ARBA00023310"/>
    </source>
</evidence>
<dbReference type="PRINTS" id="PR00123">
    <property type="entry name" value="ATPASEA"/>
</dbReference>
<comment type="similarity">
    <text evidence="2">Belongs to the ATPase A chain family.</text>
</comment>
<evidence type="ECO:0000313" key="13">
    <source>
        <dbReference type="EMBL" id="ALO20795.1"/>
    </source>
</evidence>
<keyword evidence="8" id="KW-0406">Ion transport</keyword>
<keyword evidence="7 12" id="KW-1133">Transmembrane helix</keyword>
<gene>
    <name evidence="13" type="primary">atp6</name>
</gene>
<keyword evidence="3" id="KW-0813">Transport</keyword>
<sequence>MASYFDHFIIIKFINYIISDSLLIFLCVFILYMFLFKSFNIIPGRFQIITEKIISHWEVVIEENLGGAYYFYILPILCLFIFILGLNLLGFFLWTLPPTTHISLTFGFAVSIWLGVMILGIIKFKENFFSSFMPSGAPIMMSPLLIPIEFASHLSRPIALGMRLAANLTAGHILLAILADFSSKMLFFSSSMINLFPLLIIIFMTILEIGVLIIQAYVYCLLVMIYLRDSLILH</sequence>
<evidence type="ECO:0000256" key="1">
    <source>
        <dbReference type="ARBA" id="ARBA00004141"/>
    </source>
</evidence>
<feature type="transmembrane region" description="Helical" evidence="12">
    <location>
        <begin position="128"/>
        <end position="148"/>
    </location>
</feature>
<evidence type="ECO:0000256" key="5">
    <source>
        <dbReference type="ARBA" id="ARBA00022692"/>
    </source>
</evidence>
<protein>
    <recommendedName>
        <fullName evidence="11">ATP synthase subunit a</fullName>
    </recommendedName>
</protein>
<dbReference type="GO" id="GO:0005743">
    <property type="term" value="C:mitochondrial inner membrane"/>
    <property type="evidence" value="ECO:0007669"/>
    <property type="project" value="UniProtKB-SubCell"/>
</dbReference>
<dbReference type="InterPro" id="IPR045083">
    <property type="entry name" value="ATP_synth_F0_asu_bact/mt"/>
</dbReference>
<keyword evidence="4" id="KW-0138">CF(0)</keyword>
<evidence type="ECO:0000256" key="9">
    <source>
        <dbReference type="ARBA" id="ARBA00023136"/>
    </source>
</evidence>
<dbReference type="Pfam" id="PF00119">
    <property type="entry name" value="ATP-synt_A"/>
    <property type="match status" value="1"/>
</dbReference>
<keyword evidence="10" id="KW-0066">ATP synthesis</keyword>
<keyword evidence="9 12" id="KW-0472">Membrane</keyword>
<evidence type="ECO:0000256" key="2">
    <source>
        <dbReference type="ARBA" id="ARBA00006810"/>
    </source>
</evidence>
<keyword evidence="6" id="KW-0375">Hydrogen ion transport</keyword>
<feature type="transmembrane region" description="Helical" evidence="12">
    <location>
        <begin position="160"/>
        <end position="179"/>
    </location>
</feature>
<dbReference type="InterPro" id="IPR023011">
    <property type="entry name" value="ATP_synth_F0_asu_AS"/>
</dbReference>
<feature type="transmembrane region" description="Helical" evidence="12">
    <location>
        <begin position="101"/>
        <end position="122"/>
    </location>
</feature>
<accession>A0A0S2IBB6</accession>
<comment type="subcellular location">
    <subcellularLocation>
        <location evidence="1">Membrane</location>
        <topology evidence="1">Multi-pass membrane protein</topology>
    </subcellularLocation>
    <subcellularLocation>
        <location evidence="11">Mitochondrion inner membrane</location>
        <topology evidence="11">Multi-pass membrane protein</topology>
    </subcellularLocation>
</comment>
<geneLocation type="mitochondrion" evidence="13"/>
<dbReference type="InterPro" id="IPR000568">
    <property type="entry name" value="ATP_synth_F0_asu"/>
</dbReference>
<feature type="transmembrane region" description="Helical" evidence="12">
    <location>
        <begin position="69"/>
        <end position="94"/>
    </location>
</feature>
<evidence type="ECO:0000256" key="12">
    <source>
        <dbReference type="SAM" id="Phobius"/>
    </source>
</evidence>
<evidence type="ECO:0000256" key="7">
    <source>
        <dbReference type="ARBA" id="ARBA00022989"/>
    </source>
</evidence>
<dbReference type="PANTHER" id="PTHR11410:SF0">
    <property type="entry name" value="ATP SYNTHASE SUBUNIT A"/>
    <property type="match status" value="1"/>
</dbReference>
<dbReference type="GO" id="GO:0045259">
    <property type="term" value="C:proton-transporting ATP synthase complex"/>
    <property type="evidence" value="ECO:0007669"/>
    <property type="project" value="UniProtKB-KW"/>
</dbReference>
<name>A0A0S2IBB6_9CNID</name>
<organism evidence="13">
    <name type="scientific">Plotocnide borealis</name>
    <dbReference type="NCBI Taxonomy" id="1755686"/>
    <lineage>
        <taxon>Eukaryota</taxon>
        <taxon>Metazoa</taxon>
        <taxon>Cnidaria</taxon>
        <taxon>Hydrozoa</taxon>
        <taxon>Hydroidolina</taxon>
        <taxon>Anthoathecata</taxon>
        <taxon>Aplanulata</taxon>
        <taxon>Boreohydridae</taxon>
        <taxon>Plotocnide</taxon>
    </lineage>
</organism>
<reference evidence="13" key="1">
    <citation type="journal article" date="2015" name="PeerJ">
        <title>Phylogenetic analysis of higher-level relationships within Hydroidolina (Cnidaria: Hydrozoa) using mitochondrial genome data and insight into their mitochondrial transcription.</title>
        <authorList>
            <person name="Kayal E."/>
            <person name="Bentlage B."/>
            <person name="Cartwright P."/>
            <person name="Yanagihara A.A."/>
            <person name="Lindsay D.J."/>
            <person name="Hopcroft R.R."/>
            <person name="Collins A.G."/>
        </authorList>
    </citation>
    <scope>NUCLEOTIDE SEQUENCE</scope>
</reference>
<dbReference type="GO" id="GO:0046933">
    <property type="term" value="F:proton-transporting ATP synthase activity, rotational mechanism"/>
    <property type="evidence" value="ECO:0007669"/>
    <property type="project" value="TreeGrafter"/>
</dbReference>
<dbReference type="Gene3D" id="1.20.120.220">
    <property type="entry name" value="ATP synthase, F0 complex, subunit A"/>
    <property type="match status" value="1"/>
</dbReference>
<dbReference type="AlphaFoldDB" id="A0A0S2IBB6"/>
<evidence type="ECO:0000256" key="4">
    <source>
        <dbReference type="ARBA" id="ARBA00022547"/>
    </source>
</evidence>
<feature type="transmembrane region" description="Helical" evidence="12">
    <location>
        <begin position="199"/>
        <end position="227"/>
    </location>
</feature>
<dbReference type="SUPFAM" id="SSF81336">
    <property type="entry name" value="F1F0 ATP synthase subunit A"/>
    <property type="match status" value="1"/>
</dbReference>
<evidence type="ECO:0000256" key="3">
    <source>
        <dbReference type="ARBA" id="ARBA00022448"/>
    </source>
</evidence>
<dbReference type="NCBIfam" id="TIGR01131">
    <property type="entry name" value="ATP_synt_6_or_A"/>
    <property type="match status" value="1"/>
</dbReference>
<keyword evidence="13" id="KW-0496">Mitochondrion</keyword>
<keyword evidence="5 12" id="KW-0812">Transmembrane</keyword>
<dbReference type="InterPro" id="IPR035908">
    <property type="entry name" value="F0_ATP_A_sf"/>
</dbReference>
<feature type="transmembrane region" description="Helical" evidence="12">
    <location>
        <begin position="13"/>
        <end position="35"/>
    </location>
</feature>
<evidence type="ECO:0000256" key="8">
    <source>
        <dbReference type="ARBA" id="ARBA00023065"/>
    </source>
</evidence>
<dbReference type="CDD" id="cd00310">
    <property type="entry name" value="ATP-synt_Fo_a_6"/>
    <property type="match status" value="1"/>
</dbReference>
<dbReference type="PROSITE" id="PS00449">
    <property type="entry name" value="ATPASE_A"/>
    <property type="match status" value="1"/>
</dbReference>
<dbReference type="EMBL" id="KT809334">
    <property type="protein sequence ID" value="ALO20795.1"/>
    <property type="molecule type" value="Genomic_DNA"/>
</dbReference>
<dbReference type="HAMAP" id="MF_01393">
    <property type="entry name" value="ATP_synth_a_bact"/>
    <property type="match status" value="1"/>
</dbReference>
<evidence type="ECO:0000256" key="11">
    <source>
        <dbReference type="RuleBase" id="RU004450"/>
    </source>
</evidence>